<feature type="domain" description="Tyrosine specific protein phosphatases" evidence="4">
    <location>
        <begin position="102"/>
        <end position="171"/>
    </location>
</feature>
<keyword evidence="2" id="KW-0904">Protein phosphatase</keyword>
<reference evidence="5 6" key="1">
    <citation type="journal article" date="2013" name="Nature">
        <title>Insights into bilaterian evolution from three spiralian genomes.</title>
        <authorList>
            <person name="Simakov O."/>
            <person name="Marletaz F."/>
            <person name="Cho S.J."/>
            <person name="Edsinger-Gonzales E."/>
            <person name="Havlak P."/>
            <person name="Hellsten U."/>
            <person name="Kuo D.H."/>
            <person name="Larsson T."/>
            <person name="Lv J."/>
            <person name="Arendt D."/>
            <person name="Savage R."/>
            <person name="Osoegawa K."/>
            <person name="de Jong P."/>
            <person name="Grimwood J."/>
            <person name="Chapman J.A."/>
            <person name="Shapiro H."/>
            <person name="Aerts A."/>
            <person name="Otillar R.P."/>
            <person name="Terry A.Y."/>
            <person name="Boore J.L."/>
            <person name="Grigoriev I.V."/>
            <person name="Lindberg D.R."/>
            <person name="Seaver E.C."/>
            <person name="Weisblat D.A."/>
            <person name="Putnam N.H."/>
            <person name="Rokhsar D.S."/>
        </authorList>
    </citation>
    <scope>NUCLEOTIDE SEQUENCE [LARGE SCALE GENOMIC DNA]</scope>
</reference>
<keyword evidence="6" id="KW-1185">Reference proteome</keyword>
<evidence type="ECO:0000256" key="1">
    <source>
        <dbReference type="ARBA" id="ARBA00022801"/>
    </source>
</evidence>
<dbReference type="RefSeq" id="XP_009052329.1">
    <property type="nucleotide sequence ID" value="XM_009054081.1"/>
</dbReference>
<dbReference type="KEGG" id="lgi:LOTGIDRAFT_214357"/>
<evidence type="ECO:0000259" key="4">
    <source>
        <dbReference type="PROSITE" id="PS50056"/>
    </source>
</evidence>
<dbReference type="PROSITE" id="PS50056">
    <property type="entry name" value="TYR_PHOSPHATASE_2"/>
    <property type="match status" value="1"/>
</dbReference>
<dbReference type="OMA" id="ANPDNDK"/>
<dbReference type="Gene3D" id="3.90.190.10">
    <property type="entry name" value="Protein tyrosine phosphatase superfamily"/>
    <property type="match status" value="1"/>
</dbReference>
<dbReference type="PANTHER" id="PTHR10367:SF9">
    <property type="entry name" value="DUAL-SPECIFICITY PHOSPHATASE 11 (RNA_RNP COMPLEX 1-INTERACTING)"/>
    <property type="match status" value="1"/>
</dbReference>
<dbReference type="EMBL" id="KB201362">
    <property type="protein sequence ID" value="ESO96829.1"/>
    <property type="molecule type" value="Genomic_DNA"/>
</dbReference>
<dbReference type="Proteomes" id="UP000030746">
    <property type="component" value="Unassembled WGS sequence"/>
</dbReference>
<feature type="compositionally biased region" description="Basic and acidic residues" evidence="3">
    <location>
        <begin position="188"/>
        <end position="198"/>
    </location>
</feature>
<dbReference type="AlphaFoldDB" id="V4C5H3"/>
<evidence type="ECO:0000313" key="6">
    <source>
        <dbReference type="Proteomes" id="UP000030746"/>
    </source>
</evidence>
<dbReference type="GO" id="GO:0004721">
    <property type="term" value="F:phosphoprotein phosphatase activity"/>
    <property type="evidence" value="ECO:0007669"/>
    <property type="project" value="UniProtKB-KW"/>
</dbReference>
<dbReference type="InterPro" id="IPR000387">
    <property type="entry name" value="Tyr_Pase_dom"/>
</dbReference>
<proteinExistence type="predicted"/>
<accession>V4C5H3</accession>
<feature type="compositionally biased region" description="Polar residues" evidence="3">
    <location>
        <begin position="275"/>
        <end position="294"/>
    </location>
</feature>
<dbReference type="PROSITE" id="PS00383">
    <property type="entry name" value="TYR_PHOSPHATASE_1"/>
    <property type="match status" value="1"/>
</dbReference>
<evidence type="ECO:0000256" key="2">
    <source>
        <dbReference type="ARBA" id="ARBA00022912"/>
    </source>
</evidence>
<dbReference type="SUPFAM" id="SSF52799">
    <property type="entry name" value="(Phosphotyrosine protein) phosphatases II"/>
    <property type="match status" value="1"/>
</dbReference>
<feature type="compositionally biased region" description="Polar residues" evidence="3">
    <location>
        <begin position="199"/>
        <end position="215"/>
    </location>
</feature>
<dbReference type="GO" id="GO:0004651">
    <property type="term" value="F:polynucleotide 5'-phosphatase activity"/>
    <property type="evidence" value="ECO:0007669"/>
    <property type="project" value="TreeGrafter"/>
</dbReference>
<keyword evidence="1" id="KW-0378">Hydrolase</keyword>
<dbReference type="InterPro" id="IPR020422">
    <property type="entry name" value="TYR_PHOSPHATASE_DUAL_dom"/>
</dbReference>
<dbReference type="InterPro" id="IPR000340">
    <property type="entry name" value="Dual-sp_phosphatase_cat-dom"/>
</dbReference>
<dbReference type="CTD" id="20246491"/>
<gene>
    <name evidence="5" type="ORF">LOTGIDRAFT_214357</name>
</gene>
<dbReference type="PANTHER" id="PTHR10367">
    <property type="entry name" value="MRNA-CAPPING ENZYME"/>
    <property type="match status" value="1"/>
</dbReference>
<organism evidence="5 6">
    <name type="scientific">Lottia gigantea</name>
    <name type="common">Giant owl limpet</name>
    <dbReference type="NCBI Taxonomy" id="225164"/>
    <lineage>
        <taxon>Eukaryota</taxon>
        <taxon>Metazoa</taxon>
        <taxon>Spiralia</taxon>
        <taxon>Lophotrochozoa</taxon>
        <taxon>Mollusca</taxon>
        <taxon>Gastropoda</taxon>
        <taxon>Patellogastropoda</taxon>
        <taxon>Lottioidea</taxon>
        <taxon>Lottiidae</taxon>
        <taxon>Lottia</taxon>
    </lineage>
</organism>
<name>V4C5H3_LOTGI</name>
<sequence length="327" mass="37882">MKIPNGWLDYKALGGIIDGTRFIAFKVPLKEGCVRRNLPPKEWFTPKSLLSQLQDQGKELGLVIDLTNTDKYYNKNDFESKSVKYEKIFTPGKVIPSSEVCQRFQDIVNEFLQTNPDSESLIGVHCTHGLNRTGYIVCRYMIDCLNQEPESAIAAFNKARGHPIERENYLNALRYGPDSDIVRNAAEEEYRRERENDSRPNNFQDRGGASQLNWRSSENSSYSRSQFDEPSRNGYRGYEDEPSGSRLDEPWRQSSYNRDSQSQYGGMNYSRGLDSYNSGYNKRQYSESGWSSYSRTRDSRPKPYNSSKYQNRGEYNGRNQSRYDDCQ</sequence>
<dbReference type="SMART" id="SM00195">
    <property type="entry name" value="DSPc"/>
    <property type="match status" value="1"/>
</dbReference>
<dbReference type="HOGENOM" id="CLU_057587_0_0_1"/>
<dbReference type="OrthoDB" id="200924at2759"/>
<protein>
    <recommendedName>
        <fullName evidence="4">Tyrosine specific protein phosphatases domain-containing protein</fullName>
    </recommendedName>
</protein>
<evidence type="ECO:0000256" key="3">
    <source>
        <dbReference type="SAM" id="MobiDB-lite"/>
    </source>
</evidence>
<feature type="compositionally biased region" description="Low complexity" evidence="3">
    <location>
        <begin position="216"/>
        <end position="225"/>
    </location>
</feature>
<feature type="region of interest" description="Disordered" evidence="3">
    <location>
        <begin position="188"/>
        <end position="327"/>
    </location>
</feature>
<dbReference type="Pfam" id="PF00782">
    <property type="entry name" value="DSPc"/>
    <property type="match status" value="1"/>
</dbReference>
<dbReference type="GeneID" id="20246491"/>
<dbReference type="InterPro" id="IPR016130">
    <property type="entry name" value="Tyr_Pase_AS"/>
</dbReference>
<dbReference type="InterPro" id="IPR051029">
    <property type="entry name" value="mRNA_Capping_Enz/RNA_Phosphat"/>
</dbReference>
<feature type="compositionally biased region" description="Polar residues" evidence="3">
    <location>
        <begin position="252"/>
        <end position="265"/>
    </location>
</feature>
<dbReference type="InterPro" id="IPR029021">
    <property type="entry name" value="Prot-tyrosine_phosphatase-like"/>
</dbReference>
<dbReference type="STRING" id="225164.V4C5H3"/>
<evidence type="ECO:0000313" key="5">
    <source>
        <dbReference type="EMBL" id="ESO96829.1"/>
    </source>
</evidence>